<dbReference type="InterPro" id="IPR007627">
    <property type="entry name" value="RNA_pol_sigma70_r2"/>
</dbReference>
<dbReference type="SUPFAM" id="SSF88659">
    <property type="entry name" value="Sigma3 and sigma4 domains of RNA polymerase sigma factors"/>
    <property type="match status" value="1"/>
</dbReference>
<evidence type="ECO:0000256" key="5">
    <source>
        <dbReference type="ARBA" id="ARBA00023163"/>
    </source>
</evidence>
<dbReference type="Gene3D" id="1.10.10.10">
    <property type="entry name" value="Winged helix-like DNA-binding domain superfamily/Winged helix DNA-binding domain"/>
    <property type="match status" value="1"/>
</dbReference>
<dbReference type="SUPFAM" id="SSF88946">
    <property type="entry name" value="Sigma2 domain of RNA polymerase sigma factors"/>
    <property type="match status" value="1"/>
</dbReference>
<dbReference type="Gene3D" id="1.10.1740.10">
    <property type="match status" value="1"/>
</dbReference>
<evidence type="ECO:0000256" key="4">
    <source>
        <dbReference type="ARBA" id="ARBA00023125"/>
    </source>
</evidence>
<dbReference type="PANTHER" id="PTHR43133:SF51">
    <property type="entry name" value="RNA POLYMERASE SIGMA FACTOR"/>
    <property type="match status" value="1"/>
</dbReference>
<dbReference type="OrthoDB" id="1056775at2"/>
<dbReference type="AlphaFoldDB" id="A0A1T4K0K1"/>
<dbReference type="CDD" id="cd06171">
    <property type="entry name" value="Sigma70_r4"/>
    <property type="match status" value="1"/>
</dbReference>
<evidence type="ECO:0000256" key="6">
    <source>
        <dbReference type="RuleBase" id="RU000716"/>
    </source>
</evidence>
<dbReference type="Proteomes" id="UP000190888">
    <property type="component" value="Unassembled WGS sequence"/>
</dbReference>
<evidence type="ECO:0000256" key="3">
    <source>
        <dbReference type="ARBA" id="ARBA00023082"/>
    </source>
</evidence>
<dbReference type="InterPro" id="IPR000838">
    <property type="entry name" value="RNA_pol_sigma70_ECF_CS"/>
</dbReference>
<keyword evidence="4 6" id="KW-0238">DNA-binding</keyword>
<dbReference type="InterPro" id="IPR013249">
    <property type="entry name" value="RNA_pol_sigma70_r4_t2"/>
</dbReference>
<dbReference type="InterPro" id="IPR036388">
    <property type="entry name" value="WH-like_DNA-bd_sf"/>
</dbReference>
<evidence type="ECO:0000256" key="1">
    <source>
        <dbReference type="ARBA" id="ARBA00010641"/>
    </source>
</evidence>
<dbReference type="PROSITE" id="PS01063">
    <property type="entry name" value="SIGMA70_ECF"/>
    <property type="match status" value="1"/>
</dbReference>
<dbReference type="Pfam" id="PF08281">
    <property type="entry name" value="Sigma70_r4_2"/>
    <property type="match status" value="1"/>
</dbReference>
<keyword evidence="2 6" id="KW-0805">Transcription regulation</keyword>
<name>A0A1T4K0K1_9BACT</name>
<dbReference type="NCBIfam" id="TIGR02937">
    <property type="entry name" value="sigma70-ECF"/>
    <property type="match status" value="1"/>
</dbReference>
<feature type="domain" description="RNA polymerase sigma-70 region 2" evidence="7">
    <location>
        <begin position="26"/>
        <end position="92"/>
    </location>
</feature>
<dbReference type="GO" id="GO:0003677">
    <property type="term" value="F:DNA binding"/>
    <property type="evidence" value="ECO:0007669"/>
    <property type="project" value="UniProtKB-KW"/>
</dbReference>
<sequence>MERTEIISYNEIEKCKRGDASGYTELYNRYAKEVYNTIYRLVRHTAEAEDLLQETFVSAFQSIDRFEHTGGFRAWIKRIAINKSISWMRRQKIRMVELETSGAVVAEEEAIDEKAFVMRVEEVRKAIDALPEGYRTVVQLYLFENIPQEEIGQLLGLAHNTVRIQYHRAKQKILQNLKQGGLS</sequence>
<keyword evidence="10" id="KW-1185">Reference proteome</keyword>
<dbReference type="GO" id="GO:0006352">
    <property type="term" value="P:DNA-templated transcription initiation"/>
    <property type="evidence" value="ECO:0007669"/>
    <property type="project" value="InterPro"/>
</dbReference>
<dbReference type="InterPro" id="IPR013325">
    <property type="entry name" value="RNA_pol_sigma_r2"/>
</dbReference>
<dbReference type="InterPro" id="IPR039425">
    <property type="entry name" value="RNA_pol_sigma-70-like"/>
</dbReference>
<dbReference type="InterPro" id="IPR013324">
    <property type="entry name" value="RNA_pol_sigma_r3/r4-like"/>
</dbReference>
<evidence type="ECO:0000313" key="10">
    <source>
        <dbReference type="Proteomes" id="UP000190888"/>
    </source>
</evidence>
<evidence type="ECO:0000259" key="8">
    <source>
        <dbReference type="Pfam" id="PF08281"/>
    </source>
</evidence>
<dbReference type="RefSeq" id="WP_078829697.1">
    <property type="nucleotide sequence ID" value="NZ_FUWH01000001.1"/>
</dbReference>
<dbReference type="Pfam" id="PF04542">
    <property type="entry name" value="Sigma70_r2"/>
    <property type="match status" value="1"/>
</dbReference>
<dbReference type="EMBL" id="FUWH01000001">
    <property type="protein sequence ID" value="SJZ35805.1"/>
    <property type="molecule type" value="Genomic_DNA"/>
</dbReference>
<feature type="domain" description="RNA polymerase sigma factor 70 region 4 type 2" evidence="8">
    <location>
        <begin position="121"/>
        <end position="173"/>
    </location>
</feature>
<reference evidence="9 10" key="1">
    <citation type="submission" date="2017-02" db="EMBL/GenBank/DDBJ databases">
        <authorList>
            <person name="Peterson S.W."/>
        </authorList>
    </citation>
    <scope>NUCLEOTIDE SEQUENCE [LARGE SCALE GENOMIC DNA]</scope>
    <source>
        <strain evidence="9 10">DSM 22335</strain>
    </source>
</reference>
<keyword evidence="3 6" id="KW-0731">Sigma factor</keyword>
<dbReference type="GO" id="GO:0016987">
    <property type="term" value="F:sigma factor activity"/>
    <property type="evidence" value="ECO:0007669"/>
    <property type="project" value="UniProtKB-KW"/>
</dbReference>
<dbReference type="InterPro" id="IPR014284">
    <property type="entry name" value="RNA_pol_sigma-70_dom"/>
</dbReference>
<evidence type="ECO:0000313" key="9">
    <source>
        <dbReference type="EMBL" id="SJZ35805.1"/>
    </source>
</evidence>
<dbReference type="STRING" id="413434.SAMN04488132_101357"/>
<dbReference type="PANTHER" id="PTHR43133">
    <property type="entry name" value="RNA POLYMERASE ECF-TYPE SIGMA FACTO"/>
    <property type="match status" value="1"/>
</dbReference>
<protein>
    <recommendedName>
        <fullName evidence="6">RNA polymerase sigma factor</fullName>
    </recommendedName>
</protein>
<evidence type="ECO:0000259" key="7">
    <source>
        <dbReference type="Pfam" id="PF04542"/>
    </source>
</evidence>
<comment type="similarity">
    <text evidence="1 6">Belongs to the sigma-70 factor family. ECF subfamily.</text>
</comment>
<evidence type="ECO:0000256" key="2">
    <source>
        <dbReference type="ARBA" id="ARBA00023015"/>
    </source>
</evidence>
<proteinExistence type="inferred from homology"/>
<accession>A0A1T4K0K1</accession>
<gene>
    <name evidence="9" type="ORF">SAMN04488132_101357</name>
</gene>
<keyword evidence="5 6" id="KW-0804">Transcription</keyword>
<organism evidence="9 10">
    <name type="scientific">Sediminibacterium ginsengisoli</name>
    <dbReference type="NCBI Taxonomy" id="413434"/>
    <lineage>
        <taxon>Bacteria</taxon>
        <taxon>Pseudomonadati</taxon>
        <taxon>Bacteroidota</taxon>
        <taxon>Chitinophagia</taxon>
        <taxon>Chitinophagales</taxon>
        <taxon>Chitinophagaceae</taxon>
        <taxon>Sediminibacterium</taxon>
    </lineage>
</organism>